<accession>A0A9X1X530</accession>
<keyword evidence="3" id="KW-1185">Reference proteome</keyword>
<dbReference type="EMBL" id="JALJEJ010000004">
    <property type="protein sequence ID" value="MCJ8210235.1"/>
    <property type="molecule type" value="Genomic_DNA"/>
</dbReference>
<dbReference type="InterPro" id="IPR050194">
    <property type="entry name" value="Glycosyltransferase_grp1"/>
</dbReference>
<proteinExistence type="predicted"/>
<evidence type="ECO:0000313" key="2">
    <source>
        <dbReference type="EMBL" id="MCJ8210235.1"/>
    </source>
</evidence>
<name>A0A9X1X530_9SPHI</name>
<dbReference type="Gene3D" id="3.40.50.2000">
    <property type="entry name" value="Glycogen Phosphorylase B"/>
    <property type="match status" value="2"/>
</dbReference>
<organism evidence="2 3">
    <name type="scientific">Mucilaginibacter straminoryzae</name>
    <dbReference type="NCBI Taxonomy" id="2932774"/>
    <lineage>
        <taxon>Bacteria</taxon>
        <taxon>Pseudomonadati</taxon>
        <taxon>Bacteroidota</taxon>
        <taxon>Sphingobacteriia</taxon>
        <taxon>Sphingobacteriales</taxon>
        <taxon>Sphingobacteriaceae</taxon>
        <taxon>Mucilaginibacter</taxon>
    </lineage>
</organism>
<sequence>MKVLYTAPTRAHHYKYAASLQQQGALYKFVSGFSRLSPRAELPEVGDNLVRQDWIQTVFLASLRFNLPAKFSAHLAYLAKKELDWACKKLVDDADIFIFYNGAGLNTAKYAKQKGIITIVEAVNSHVSYQEQLLKEEYELSHIPWLPFHKAEKKRRIEEYEVADFILMPSEFVKRSFIKYGFPEKKLIKVPYGFNSLTLNTVVPGKKTDEFNILYVGSVSVRKGLRYLIEAFKMVKHPKKRLTIVGPPNTPDGLAGITIPENVIFTGVLKGAELENVYQNASVFCLPSIEEGLALVLGEALSYGIPIVATENTGADDLITDGKEGFIVPIRDSTSIAAKIQQLADDSELYDRVKANAVNRASSLKGWDESGKMLKVALDKILAEKFQGI</sequence>
<dbReference type="RefSeq" id="WP_245130072.1">
    <property type="nucleotide sequence ID" value="NZ_JALJEJ010000004.1"/>
</dbReference>
<dbReference type="InterPro" id="IPR001296">
    <property type="entry name" value="Glyco_trans_1"/>
</dbReference>
<comment type="caution">
    <text evidence="2">The sequence shown here is derived from an EMBL/GenBank/DDBJ whole genome shotgun (WGS) entry which is preliminary data.</text>
</comment>
<dbReference type="GO" id="GO:0016757">
    <property type="term" value="F:glycosyltransferase activity"/>
    <property type="evidence" value="ECO:0007669"/>
    <property type="project" value="InterPro"/>
</dbReference>
<feature type="domain" description="Glycosyl transferase family 1" evidence="1">
    <location>
        <begin position="204"/>
        <end position="358"/>
    </location>
</feature>
<dbReference type="PANTHER" id="PTHR45947">
    <property type="entry name" value="SULFOQUINOVOSYL TRANSFERASE SQD2"/>
    <property type="match status" value="1"/>
</dbReference>
<evidence type="ECO:0000259" key="1">
    <source>
        <dbReference type="Pfam" id="PF00534"/>
    </source>
</evidence>
<dbReference type="Proteomes" id="UP001139450">
    <property type="component" value="Unassembled WGS sequence"/>
</dbReference>
<protein>
    <submittedName>
        <fullName evidence="2">Glycosyltransferase family 4 protein</fullName>
    </submittedName>
</protein>
<evidence type="ECO:0000313" key="3">
    <source>
        <dbReference type="Proteomes" id="UP001139450"/>
    </source>
</evidence>
<reference evidence="2" key="1">
    <citation type="submission" date="2022-04" db="EMBL/GenBank/DDBJ databases">
        <title>Mucilaginibacter sp. RS28 isolated from freshwater.</title>
        <authorList>
            <person name="Ko S.-R."/>
        </authorList>
    </citation>
    <scope>NUCLEOTIDE SEQUENCE</scope>
    <source>
        <strain evidence="2">RS28</strain>
    </source>
</reference>
<dbReference type="CDD" id="cd03801">
    <property type="entry name" value="GT4_PimA-like"/>
    <property type="match status" value="1"/>
</dbReference>
<dbReference type="AlphaFoldDB" id="A0A9X1X530"/>
<dbReference type="SUPFAM" id="SSF53756">
    <property type="entry name" value="UDP-Glycosyltransferase/glycogen phosphorylase"/>
    <property type="match status" value="1"/>
</dbReference>
<dbReference type="Pfam" id="PF00534">
    <property type="entry name" value="Glycos_transf_1"/>
    <property type="match status" value="1"/>
</dbReference>
<dbReference type="PANTHER" id="PTHR45947:SF3">
    <property type="entry name" value="SULFOQUINOVOSYL TRANSFERASE SQD2"/>
    <property type="match status" value="1"/>
</dbReference>
<gene>
    <name evidence="2" type="ORF">MUY27_10975</name>
</gene>